<reference evidence="2" key="1">
    <citation type="submission" date="2023-08" db="EMBL/GenBank/DDBJ databases">
        <title>A de novo genome assembly of Solanum verrucosum Schlechtendal, a Mexican diploid species geographically isolated from the other diploid A-genome species in potato relatives.</title>
        <authorList>
            <person name="Hosaka K."/>
        </authorList>
    </citation>
    <scope>NUCLEOTIDE SEQUENCE</scope>
    <source>
        <tissue evidence="2">Young leaves</tissue>
    </source>
</reference>
<dbReference type="InterPro" id="IPR012337">
    <property type="entry name" value="RNaseH-like_sf"/>
</dbReference>
<dbReference type="InterPro" id="IPR036397">
    <property type="entry name" value="RNaseH_sf"/>
</dbReference>
<dbReference type="EMBL" id="CP133615">
    <property type="protein sequence ID" value="WMV24522.1"/>
    <property type="molecule type" value="Genomic_DNA"/>
</dbReference>
<dbReference type="PANTHER" id="PTHR35046:SF9">
    <property type="entry name" value="RNA-DIRECTED DNA POLYMERASE"/>
    <property type="match status" value="1"/>
</dbReference>
<dbReference type="AlphaFoldDB" id="A0AAF0QIS9"/>
<dbReference type="Proteomes" id="UP001234989">
    <property type="component" value="Chromosome 4"/>
</dbReference>
<evidence type="ECO:0000313" key="2">
    <source>
        <dbReference type="EMBL" id="WMV24522.1"/>
    </source>
</evidence>
<dbReference type="InterPro" id="IPR001584">
    <property type="entry name" value="Integrase_cat-core"/>
</dbReference>
<sequence>MDFVLGLPRTKRGRDCIFVVVDRFSKMAHFIPCHKCDDASNVAYLFVEHVVKLHGIPQTFVSDRDQKFLSHFWKELWGRLGTKLLFPTSCNAQTDGQTEVVNRTLGSMLCAVMHEKLA</sequence>
<dbReference type="GO" id="GO:0015074">
    <property type="term" value="P:DNA integration"/>
    <property type="evidence" value="ECO:0007669"/>
    <property type="project" value="InterPro"/>
</dbReference>
<dbReference type="GO" id="GO:0003676">
    <property type="term" value="F:nucleic acid binding"/>
    <property type="evidence" value="ECO:0007669"/>
    <property type="project" value="InterPro"/>
</dbReference>
<dbReference type="PANTHER" id="PTHR35046">
    <property type="entry name" value="ZINC KNUCKLE (CCHC-TYPE) FAMILY PROTEIN"/>
    <property type="match status" value="1"/>
</dbReference>
<gene>
    <name evidence="2" type="ORF">MTR67_017907</name>
</gene>
<dbReference type="SUPFAM" id="SSF53098">
    <property type="entry name" value="Ribonuclease H-like"/>
    <property type="match status" value="1"/>
</dbReference>
<evidence type="ECO:0000313" key="3">
    <source>
        <dbReference type="Proteomes" id="UP001234989"/>
    </source>
</evidence>
<keyword evidence="3" id="KW-1185">Reference proteome</keyword>
<protein>
    <recommendedName>
        <fullName evidence="1">Integrase catalytic domain-containing protein</fullName>
    </recommendedName>
</protein>
<accession>A0AAF0QIS9</accession>
<proteinExistence type="predicted"/>
<dbReference type="PROSITE" id="PS50994">
    <property type="entry name" value="INTEGRASE"/>
    <property type="match status" value="1"/>
</dbReference>
<organism evidence="2 3">
    <name type="scientific">Solanum verrucosum</name>
    <dbReference type="NCBI Taxonomy" id="315347"/>
    <lineage>
        <taxon>Eukaryota</taxon>
        <taxon>Viridiplantae</taxon>
        <taxon>Streptophyta</taxon>
        <taxon>Embryophyta</taxon>
        <taxon>Tracheophyta</taxon>
        <taxon>Spermatophyta</taxon>
        <taxon>Magnoliopsida</taxon>
        <taxon>eudicotyledons</taxon>
        <taxon>Gunneridae</taxon>
        <taxon>Pentapetalae</taxon>
        <taxon>asterids</taxon>
        <taxon>lamiids</taxon>
        <taxon>Solanales</taxon>
        <taxon>Solanaceae</taxon>
        <taxon>Solanoideae</taxon>
        <taxon>Solaneae</taxon>
        <taxon>Solanum</taxon>
    </lineage>
</organism>
<feature type="domain" description="Integrase catalytic" evidence="1">
    <location>
        <begin position="1"/>
        <end position="118"/>
    </location>
</feature>
<evidence type="ECO:0000259" key="1">
    <source>
        <dbReference type="PROSITE" id="PS50994"/>
    </source>
</evidence>
<dbReference type="Gene3D" id="3.30.420.10">
    <property type="entry name" value="Ribonuclease H-like superfamily/Ribonuclease H"/>
    <property type="match status" value="1"/>
</dbReference>
<name>A0AAF0QIS9_SOLVR</name>